<sequence length="412" mass="46170">MSANEKYKTSQDLFERAVKVIPGGIYGSKSPGFTVPGEFPYFFTEGEGCRVKDADGNSYIDYLCGFGSMILGFGNSVVDDPAVVQLRKGDLLNCPSPVFVELAERLCKLIDGMGWSVFAKNGSDATTLAVTMSRVHTGKRRVLMAKGAYHGSANWCSANEYPVLDDRDYVHTFPYGDEEALKELFDRYRDEIACIILTPYHHPTYTDQVLPQHTWYPLVESLCEKEHALFIMDDIRANFRLSLHGSHHYFNAHPHLVTMGKSLANGYPIAALMGTPELKKAASSLFITGTFWTSSVPMVAAMHCLKAMEEWDVQNHMNQMGKMLKDGLKSAAEAEGLKVNLSGPDAIPFMTFPDDPNLYHNQIFSAAMARRGVYLHPHHNWFLSYAHKTEDIEETIDKAGDSFKEVKRHFSK</sequence>
<dbReference type="Proteomes" id="UP000324209">
    <property type="component" value="Chromosome"/>
</dbReference>
<dbReference type="KEGG" id="ock:EXM22_03995"/>
<keyword evidence="5" id="KW-1185">Reference proteome</keyword>
<dbReference type="OrthoDB" id="366836at2"/>
<keyword evidence="4" id="KW-0032">Aminotransferase</keyword>
<dbReference type="SUPFAM" id="SSF53383">
    <property type="entry name" value="PLP-dependent transferases"/>
    <property type="match status" value="1"/>
</dbReference>
<evidence type="ECO:0000313" key="5">
    <source>
        <dbReference type="Proteomes" id="UP000324209"/>
    </source>
</evidence>
<dbReference type="Gene3D" id="3.90.1150.10">
    <property type="entry name" value="Aspartate Aminotransferase, domain 1"/>
    <property type="match status" value="1"/>
</dbReference>
<reference evidence="4 5" key="1">
    <citation type="submission" date="2019-02" db="EMBL/GenBank/DDBJ databases">
        <title>Complete Genome Sequence and Methylome Analysis of free living Spirochaetas.</title>
        <authorList>
            <person name="Fomenkov A."/>
            <person name="Dubinina G."/>
            <person name="Leshcheva N."/>
            <person name="Mikheeva N."/>
            <person name="Grabovich M."/>
            <person name="Vincze T."/>
            <person name="Roberts R.J."/>
        </authorList>
    </citation>
    <scope>NUCLEOTIDE SEQUENCE [LARGE SCALE GENOMIC DNA]</scope>
    <source>
        <strain evidence="4 5">K2</strain>
    </source>
</reference>
<dbReference type="RefSeq" id="WP_149485273.1">
    <property type="nucleotide sequence ID" value="NZ_CP036150.1"/>
</dbReference>
<dbReference type="PANTHER" id="PTHR43713">
    <property type="entry name" value="GLUTAMATE-1-SEMIALDEHYDE 2,1-AMINOMUTASE"/>
    <property type="match status" value="1"/>
</dbReference>
<protein>
    <submittedName>
        <fullName evidence="4">Aminotransferase class III-fold pyridoxal phosphate-dependent enzyme</fullName>
    </submittedName>
</protein>
<evidence type="ECO:0000256" key="2">
    <source>
        <dbReference type="ARBA" id="ARBA00022898"/>
    </source>
</evidence>
<evidence type="ECO:0000313" key="4">
    <source>
        <dbReference type="EMBL" id="QEN07191.1"/>
    </source>
</evidence>
<dbReference type="InterPro" id="IPR015421">
    <property type="entry name" value="PyrdxlP-dep_Trfase_major"/>
</dbReference>
<dbReference type="InterPro" id="IPR015422">
    <property type="entry name" value="PyrdxlP-dep_Trfase_small"/>
</dbReference>
<name>A0A5C1QHZ3_9SPIO</name>
<dbReference type="GO" id="GO:0030170">
    <property type="term" value="F:pyridoxal phosphate binding"/>
    <property type="evidence" value="ECO:0007669"/>
    <property type="project" value="InterPro"/>
</dbReference>
<dbReference type="InterPro" id="IPR005814">
    <property type="entry name" value="Aminotrans_3"/>
</dbReference>
<dbReference type="EMBL" id="CP036150">
    <property type="protein sequence ID" value="QEN07191.1"/>
    <property type="molecule type" value="Genomic_DNA"/>
</dbReference>
<dbReference type="Gene3D" id="3.40.640.10">
    <property type="entry name" value="Type I PLP-dependent aspartate aminotransferase-like (Major domain)"/>
    <property type="match status" value="1"/>
</dbReference>
<gene>
    <name evidence="4" type="ORF">EXM22_03995</name>
</gene>
<keyword evidence="4" id="KW-0808">Transferase</keyword>
<comment type="cofactor">
    <cofactor evidence="1">
        <name>pyridoxal 5'-phosphate</name>
        <dbReference type="ChEBI" id="CHEBI:597326"/>
    </cofactor>
</comment>
<dbReference type="PANTHER" id="PTHR43713:SF3">
    <property type="entry name" value="GLUTAMATE-1-SEMIALDEHYDE 2,1-AMINOMUTASE 1, CHLOROPLASTIC-RELATED"/>
    <property type="match status" value="1"/>
</dbReference>
<dbReference type="AlphaFoldDB" id="A0A5C1QHZ3"/>
<comment type="similarity">
    <text evidence="3">Belongs to the class-III pyridoxal-phosphate-dependent aminotransferase family.</text>
</comment>
<evidence type="ECO:0000256" key="3">
    <source>
        <dbReference type="RuleBase" id="RU003560"/>
    </source>
</evidence>
<dbReference type="GO" id="GO:0008483">
    <property type="term" value="F:transaminase activity"/>
    <property type="evidence" value="ECO:0007669"/>
    <property type="project" value="UniProtKB-KW"/>
</dbReference>
<dbReference type="Pfam" id="PF00202">
    <property type="entry name" value="Aminotran_3"/>
    <property type="match status" value="1"/>
</dbReference>
<proteinExistence type="inferred from homology"/>
<dbReference type="InterPro" id="IPR015424">
    <property type="entry name" value="PyrdxlP-dep_Trfase"/>
</dbReference>
<keyword evidence="2 3" id="KW-0663">Pyridoxal phosphate</keyword>
<organism evidence="4 5">
    <name type="scientific">Oceanispirochaeta crateris</name>
    <dbReference type="NCBI Taxonomy" id="2518645"/>
    <lineage>
        <taxon>Bacteria</taxon>
        <taxon>Pseudomonadati</taxon>
        <taxon>Spirochaetota</taxon>
        <taxon>Spirochaetia</taxon>
        <taxon>Spirochaetales</taxon>
        <taxon>Spirochaetaceae</taxon>
        <taxon>Oceanispirochaeta</taxon>
    </lineage>
</organism>
<evidence type="ECO:0000256" key="1">
    <source>
        <dbReference type="ARBA" id="ARBA00001933"/>
    </source>
</evidence>
<accession>A0A5C1QHZ3</accession>